<keyword evidence="1" id="KW-0677">Repeat</keyword>
<protein>
    <recommendedName>
        <fullName evidence="7">NACHT domain-containing protein</fullName>
    </recommendedName>
</protein>
<gene>
    <name evidence="5" type="ORF">HYALB_00008251</name>
</gene>
<evidence type="ECO:0000256" key="1">
    <source>
        <dbReference type="ARBA" id="ARBA00022737"/>
    </source>
</evidence>
<accession>A0A9N9Q183</accession>
<evidence type="ECO:0000313" key="5">
    <source>
        <dbReference type="EMBL" id="CAG8975810.1"/>
    </source>
</evidence>
<dbReference type="Pfam" id="PF25053">
    <property type="entry name" value="DUF7791"/>
    <property type="match status" value="1"/>
</dbReference>
<dbReference type="AlphaFoldDB" id="A0A9N9Q183"/>
<evidence type="ECO:0000256" key="2">
    <source>
        <dbReference type="SAM" id="MobiDB-lite"/>
    </source>
</evidence>
<feature type="region of interest" description="Disordered" evidence="2">
    <location>
        <begin position="941"/>
        <end position="986"/>
    </location>
</feature>
<feature type="domain" description="DUF7791" evidence="4">
    <location>
        <begin position="493"/>
        <end position="609"/>
    </location>
</feature>
<reference evidence="5" key="1">
    <citation type="submission" date="2021-07" db="EMBL/GenBank/DDBJ databases">
        <authorList>
            <person name="Durling M."/>
        </authorList>
    </citation>
    <scope>NUCLEOTIDE SEQUENCE</scope>
</reference>
<evidence type="ECO:0000313" key="6">
    <source>
        <dbReference type="Proteomes" id="UP000701801"/>
    </source>
</evidence>
<feature type="domain" description="Nephrocystin 3-like N-terminal" evidence="3">
    <location>
        <begin position="218"/>
        <end position="393"/>
    </location>
</feature>
<dbReference type="EMBL" id="CAJVRM010000151">
    <property type="protein sequence ID" value="CAG8975810.1"/>
    <property type="molecule type" value="Genomic_DNA"/>
</dbReference>
<proteinExistence type="predicted"/>
<dbReference type="Proteomes" id="UP000701801">
    <property type="component" value="Unassembled WGS sequence"/>
</dbReference>
<dbReference type="InterPro" id="IPR027417">
    <property type="entry name" value="P-loop_NTPase"/>
</dbReference>
<name>A0A9N9Q183_9HELO</name>
<evidence type="ECO:0008006" key="7">
    <source>
        <dbReference type="Google" id="ProtNLM"/>
    </source>
</evidence>
<feature type="compositionally biased region" description="Polar residues" evidence="2">
    <location>
        <begin position="968"/>
        <end position="978"/>
    </location>
</feature>
<organism evidence="5 6">
    <name type="scientific">Hymenoscyphus albidus</name>
    <dbReference type="NCBI Taxonomy" id="595503"/>
    <lineage>
        <taxon>Eukaryota</taxon>
        <taxon>Fungi</taxon>
        <taxon>Dikarya</taxon>
        <taxon>Ascomycota</taxon>
        <taxon>Pezizomycotina</taxon>
        <taxon>Leotiomycetes</taxon>
        <taxon>Helotiales</taxon>
        <taxon>Helotiaceae</taxon>
        <taxon>Hymenoscyphus</taxon>
    </lineage>
</organism>
<dbReference type="InterPro" id="IPR056884">
    <property type="entry name" value="NPHP3-like_N"/>
</dbReference>
<dbReference type="SUPFAM" id="SSF52540">
    <property type="entry name" value="P-loop containing nucleoside triphosphate hydrolases"/>
    <property type="match status" value="1"/>
</dbReference>
<feature type="compositionally biased region" description="Basic and acidic residues" evidence="2">
    <location>
        <begin position="941"/>
        <end position="967"/>
    </location>
</feature>
<dbReference type="OrthoDB" id="443402at2759"/>
<dbReference type="InterPro" id="IPR056693">
    <property type="entry name" value="DUF7791"/>
</dbReference>
<evidence type="ECO:0000259" key="3">
    <source>
        <dbReference type="Pfam" id="PF24883"/>
    </source>
</evidence>
<dbReference type="PANTHER" id="PTHR10039">
    <property type="entry name" value="AMELOGENIN"/>
    <property type="match status" value="1"/>
</dbReference>
<sequence length="1017" mass="116201">MTEKSSHLEFIATKTKQFASNLVAPENSAKDQNEKDLCDIALECRLISVKIIKLSEKLKARNSNSKFQSLIAGVKTKYRGSEISELETRLSSCRSQLSLQFQYSTSSEMKIQVKNLVRLSEADSSKLQQLQKQIESLKNGATITSFSSESKTQLKGLLGVSESACEVIFQQRILRSLAFAGMSGRFDSVPEAHQETFKWIFEADGNKDNIFDHSGPRSFTNWLSSDEGTFHITGKLGSGKSTLMKFLCDHESTQIESKKRAGDGSLVLAKFFFWKRGSPLPKSLEGLYRSLLHDVLRSCPEFIPDVLPDRWKEVKSMPWQVQNQLDIGAKEAKEAFTRLTSHTTLYKDHCFCYFIDGLDEYEETTEDDYKSMVETLAGWTNISHRVKICISSREYNVFLNAFSGERRIRLQDLTKRDMQRYVRERLHSTGDAKSERIVNEIVEKGKGIFFWVALVVKNFQACFEDSHELSELEKLLDTPLEELNNLFSHLLGSLEQSYRKRAALIFAMTETARQFAEFASPNCENRGLSPMCCSFLDDFDEDPLFATRTPYRYFSMNLIERGKREAHAMKRINGYCKGLLEFEDNDVLGRAFLSYTHRSVPEFLRTGDCAKDTSFNLEGIVVEEVICQLWLGDIRTTAPHSISNKQMGCYAFAIVEMSNRCKINQFLFLLLETLSTAVTLHELVIESDDRYEHNAVVIHCRSEILFTSCRVGYSDNTRPYRARVAISNPIHLAAFVGETKYVRWKLENDPSIVASNNLTTLLICCSMYSDQLILHEEILRRGVSAEAMIHKTRGPNDFLDAMSYWVHLFCNILCYFLPNIDSIERQAVGKCIEAFLRYGANPCLSAFISKEKSGDSNLPQIEEKETLNIKCDKMVFRALEKDSGYSRLSGFRKNWCAKGGKWKSFVLDGEAISFRELVLQFQFDNEATILQLIDAYNLKNPKEESRETPGMETREPHEEEKISEDPSQRQNQIEQPNSKMADVKHKKQALDHACSETLTTRRKWILSIVLLLAANKD</sequence>
<evidence type="ECO:0000259" key="4">
    <source>
        <dbReference type="Pfam" id="PF25053"/>
    </source>
</evidence>
<comment type="caution">
    <text evidence="5">The sequence shown here is derived from an EMBL/GenBank/DDBJ whole genome shotgun (WGS) entry which is preliminary data.</text>
</comment>
<dbReference type="PANTHER" id="PTHR10039:SF5">
    <property type="entry name" value="NACHT DOMAIN-CONTAINING PROTEIN"/>
    <property type="match status" value="1"/>
</dbReference>
<keyword evidence="6" id="KW-1185">Reference proteome</keyword>
<dbReference type="Pfam" id="PF24883">
    <property type="entry name" value="NPHP3_N"/>
    <property type="match status" value="1"/>
</dbReference>